<dbReference type="PROSITE" id="PS50102">
    <property type="entry name" value="RRM"/>
    <property type="match status" value="3"/>
</dbReference>
<organism evidence="4 5">
    <name type="scientific">[Candida] arabinofermentans NRRL YB-2248</name>
    <dbReference type="NCBI Taxonomy" id="983967"/>
    <lineage>
        <taxon>Eukaryota</taxon>
        <taxon>Fungi</taxon>
        <taxon>Dikarya</taxon>
        <taxon>Ascomycota</taxon>
        <taxon>Saccharomycotina</taxon>
        <taxon>Pichiomycetes</taxon>
        <taxon>Pichiales</taxon>
        <taxon>Pichiaceae</taxon>
        <taxon>Ogataea</taxon>
        <taxon>Ogataea/Candida clade</taxon>
    </lineage>
</organism>
<evidence type="ECO:0000256" key="2">
    <source>
        <dbReference type="PROSITE-ProRule" id="PRU00176"/>
    </source>
</evidence>
<dbReference type="FunFam" id="3.30.70.330:FF:000400">
    <property type="entry name" value="Negative regulator of differentiation 1"/>
    <property type="match status" value="1"/>
</dbReference>
<evidence type="ECO:0000259" key="3">
    <source>
        <dbReference type="PROSITE" id="PS50102"/>
    </source>
</evidence>
<dbReference type="GO" id="GO:0010494">
    <property type="term" value="C:cytoplasmic stress granule"/>
    <property type="evidence" value="ECO:0007669"/>
    <property type="project" value="TreeGrafter"/>
</dbReference>
<evidence type="ECO:0000313" key="5">
    <source>
        <dbReference type="Proteomes" id="UP000094801"/>
    </source>
</evidence>
<dbReference type="OrthoDB" id="6407164at2759"/>
<dbReference type="InterPro" id="IPR000504">
    <property type="entry name" value="RRM_dom"/>
</dbReference>
<dbReference type="Gene3D" id="3.30.70.330">
    <property type="match status" value="3"/>
</dbReference>
<protein>
    <recommendedName>
        <fullName evidence="3">RRM domain-containing protein</fullName>
    </recommendedName>
</protein>
<dbReference type="SMART" id="SM00360">
    <property type="entry name" value="RRM"/>
    <property type="match status" value="3"/>
</dbReference>
<dbReference type="PANTHER" id="PTHR14089:SF8">
    <property type="entry name" value="RNA-BINDING PROTEIN MRN1"/>
    <property type="match status" value="1"/>
</dbReference>
<dbReference type="EMBL" id="KV453880">
    <property type="protein sequence ID" value="ODV82576.1"/>
    <property type="molecule type" value="Genomic_DNA"/>
</dbReference>
<feature type="domain" description="RRM" evidence="3">
    <location>
        <begin position="336"/>
        <end position="409"/>
    </location>
</feature>
<gene>
    <name evidence="4" type="ORF">CANARDRAFT_204937</name>
</gene>
<dbReference type="GO" id="GO:0010468">
    <property type="term" value="P:regulation of gene expression"/>
    <property type="evidence" value="ECO:0007669"/>
    <property type="project" value="UniProtKB-ARBA"/>
</dbReference>
<reference evidence="5" key="1">
    <citation type="submission" date="2016-04" db="EMBL/GenBank/DDBJ databases">
        <title>Comparative genomics of biotechnologically important yeasts.</title>
        <authorList>
            <consortium name="DOE Joint Genome Institute"/>
            <person name="Riley R."/>
            <person name="Haridas S."/>
            <person name="Wolfe K.H."/>
            <person name="Lopes M.R."/>
            <person name="Hittinger C.T."/>
            <person name="Goker M."/>
            <person name="Salamov A."/>
            <person name="Wisecaver J."/>
            <person name="Long T.M."/>
            <person name="Aerts A.L."/>
            <person name="Barry K."/>
            <person name="Choi C."/>
            <person name="Clum A."/>
            <person name="Coughlan A.Y."/>
            <person name="Deshpande S."/>
            <person name="Douglass A.P."/>
            <person name="Hanson S.J."/>
            <person name="Klenk H.-P."/>
            <person name="Labutti K."/>
            <person name="Lapidus A."/>
            <person name="Lindquist E."/>
            <person name="Lipzen A."/>
            <person name="Meier-Kolthoff J.P."/>
            <person name="Ohm R.A."/>
            <person name="Otillar R.P."/>
            <person name="Pangilinan J."/>
            <person name="Peng Y."/>
            <person name="Rokas A."/>
            <person name="Rosa C.A."/>
            <person name="Scheuner C."/>
            <person name="Sibirny A.A."/>
            <person name="Slot J.C."/>
            <person name="Stielow J.B."/>
            <person name="Sun H."/>
            <person name="Kurtzman C.P."/>
            <person name="Blackwell M."/>
            <person name="Grigoriev I.V."/>
            <person name="Jeffries T.W."/>
        </authorList>
    </citation>
    <scope>NUCLEOTIDE SEQUENCE [LARGE SCALE GENOMIC DNA]</scope>
    <source>
        <strain evidence="5">NRRL YB-2248</strain>
    </source>
</reference>
<feature type="non-terminal residue" evidence="4">
    <location>
        <position position="428"/>
    </location>
</feature>
<dbReference type="GO" id="GO:0003729">
    <property type="term" value="F:mRNA binding"/>
    <property type="evidence" value="ECO:0007669"/>
    <property type="project" value="TreeGrafter"/>
</dbReference>
<dbReference type="STRING" id="983967.A0A1E4SST7"/>
<dbReference type="PANTHER" id="PTHR14089">
    <property type="entry name" value="PRE-MRNA-SPLICING FACTOR RBM22"/>
    <property type="match status" value="1"/>
</dbReference>
<evidence type="ECO:0000313" key="4">
    <source>
        <dbReference type="EMBL" id="ODV82576.1"/>
    </source>
</evidence>
<sequence length="428" mass="47765">MSTRSLKFSGLRPDIELREFLDVIEFGPIEKCVFELAKEDTYSSATENIILSFVETKTAEYCYTQLVNITEELSHVLESPQLEITPYDSQPLQSVVQKSIQDDGATRSVCLSNIPPAVPQKLIYEELEKFGPIETLKYVVNKGAAFLHFTAISSAIKCVEQLPLSDSIFSSCKVFYSRDRSTYAQTVQLTPAAQYSSQFATDHQFVDPYNNLIYSNSVGEMTVTHPSATSLTIIDSIQQSNIGNRTVYLGNLHPETTAEEICNSIRGGLLELIKLIPEKHICFVTFIEHLTAAQFFASGTMDKVVIHGRKVKIGWGKNSGPLNKIVAQAVEKGASRNLYIGLNTHITKVPDVDILRRDFSVFGEIEQINFFKDGQCAFVNFLSISSSISAVNEFNGENAETVHISFQNRYKKFKISYGKDRCGNPPKS</sequence>
<proteinExistence type="predicted"/>
<keyword evidence="5" id="KW-1185">Reference proteome</keyword>
<dbReference type="GO" id="GO:0000398">
    <property type="term" value="P:mRNA splicing, via spliceosome"/>
    <property type="evidence" value="ECO:0007669"/>
    <property type="project" value="TreeGrafter"/>
</dbReference>
<keyword evidence="1 2" id="KW-0694">RNA-binding</keyword>
<dbReference type="Proteomes" id="UP000094801">
    <property type="component" value="Unassembled WGS sequence"/>
</dbReference>
<dbReference type="InterPro" id="IPR035979">
    <property type="entry name" value="RBD_domain_sf"/>
</dbReference>
<accession>A0A1E4SST7</accession>
<feature type="domain" description="RRM" evidence="3">
    <location>
        <begin position="107"/>
        <end position="179"/>
    </location>
</feature>
<name>A0A1E4SST7_9ASCO</name>
<dbReference type="Pfam" id="PF00076">
    <property type="entry name" value="RRM_1"/>
    <property type="match status" value="1"/>
</dbReference>
<dbReference type="InterPro" id="IPR012677">
    <property type="entry name" value="Nucleotide-bd_a/b_plait_sf"/>
</dbReference>
<dbReference type="AlphaFoldDB" id="A0A1E4SST7"/>
<dbReference type="SUPFAM" id="SSF54928">
    <property type="entry name" value="RNA-binding domain, RBD"/>
    <property type="match status" value="2"/>
</dbReference>
<dbReference type="InterPro" id="IPR039171">
    <property type="entry name" value="Cwc2/Slt11"/>
</dbReference>
<evidence type="ECO:0000256" key="1">
    <source>
        <dbReference type="ARBA" id="ARBA00022884"/>
    </source>
</evidence>
<feature type="domain" description="RRM" evidence="3">
    <location>
        <begin position="245"/>
        <end position="318"/>
    </location>
</feature>